<accession>A0A2T3KS72</accession>
<proteinExistence type="predicted"/>
<gene>
    <name evidence="1" type="ORF">C0W93_16245</name>
</gene>
<dbReference type="EMBL" id="PYNS01000021">
    <property type="protein sequence ID" value="PSV09221.1"/>
    <property type="molecule type" value="Genomic_DNA"/>
</dbReference>
<sequence>MSLVGEHRLQDVSGLSRDELGLIKSFLQGAVYCWCKNRPSEWFSLSDLMGGENYYWQGTPLIRLYEKHVKNESDNPVNQAGIDAGWLLKSVIANDPRQFETTKEYRKRIYKWCGEEHT</sequence>
<reference evidence="1 2" key="1">
    <citation type="submission" date="2018-03" db="EMBL/GenBank/DDBJ databases">
        <title>Whole genome sequencing of Histamine producing bacteria.</title>
        <authorList>
            <person name="Butler K."/>
        </authorList>
    </citation>
    <scope>NUCLEOTIDE SEQUENCE [LARGE SCALE GENOMIC DNA]</scope>
    <source>
        <strain evidence="1 2">Res.4.1</strain>
    </source>
</reference>
<dbReference type="RefSeq" id="WP_107185734.1">
    <property type="nucleotide sequence ID" value="NZ_JAWQGC010000001.1"/>
</dbReference>
<comment type="caution">
    <text evidence="1">The sequence shown here is derived from an EMBL/GenBank/DDBJ whole genome shotgun (WGS) entry which is preliminary data.</text>
</comment>
<evidence type="ECO:0000313" key="1">
    <source>
        <dbReference type="EMBL" id="PSV09221.1"/>
    </source>
</evidence>
<dbReference type="AlphaFoldDB" id="A0A2T3KS72"/>
<protein>
    <submittedName>
        <fullName evidence="1">Uncharacterized protein</fullName>
    </submittedName>
</protein>
<name>A0A2T3KS72_PHOLD</name>
<dbReference type="Proteomes" id="UP000240530">
    <property type="component" value="Unassembled WGS sequence"/>
</dbReference>
<organism evidence="1 2">
    <name type="scientific">Photobacterium leiognathi subsp. mandapamensis</name>
    <name type="common">Photobacterium mandapamensis</name>
    <dbReference type="NCBI Taxonomy" id="48408"/>
    <lineage>
        <taxon>Bacteria</taxon>
        <taxon>Pseudomonadati</taxon>
        <taxon>Pseudomonadota</taxon>
        <taxon>Gammaproteobacteria</taxon>
        <taxon>Vibrionales</taxon>
        <taxon>Vibrionaceae</taxon>
        <taxon>Photobacterium</taxon>
    </lineage>
</organism>
<evidence type="ECO:0000313" key="2">
    <source>
        <dbReference type="Proteomes" id="UP000240530"/>
    </source>
</evidence>